<dbReference type="PATRIC" id="fig|883158.3.peg.807"/>
<dbReference type="AlphaFoldDB" id="H1Q1L1"/>
<gene>
    <name evidence="2" type="ORF">HMPREF9140_00799</name>
</gene>
<protein>
    <recommendedName>
        <fullName evidence="4">Lipocalin-like domain-containing protein</fullName>
    </recommendedName>
</protein>
<proteinExistence type="predicted"/>
<dbReference type="EMBL" id="AGWK01000026">
    <property type="protein sequence ID" value="EHO71858.1"/>
    <property type="molecule type" value="Genomic_DNA"/>
</dbReference>
<keyword evidence="1" id="KW-0732">Signal</keyword>
<organism evidence="2 3">
    <name type="scientific">Prevotella micans F0438</name>
    <dbReference type="NCBI Taxonomy" id="883158"/>
    <lineage>
        <taxon>Bacteria</taxon>
        <taxon>Pseudomonadati</taxon>
        <taxon>Bacteroidota</taxon>
        <taxon>Bacteroidia</taxon>
        <taxon>Bacteroidales</taxon>
        <taxon>Prevotellaceae</taxon>
        <taxon>Prevotella</taxon>
    </lineage>
</organism>
<reference evidence="2 3" key="1">
    <citation type="submission" date="2011-12" db="EMBL/GenBank/DDBJ databases">
        <title>The Genome Sequence of Prevotella micans F0438.</title>
        <authorList>
            <consortium name="The Broad Institute Genome Sequencing Platform"/>
            <person name="Earl A."/>
            <person name="Ward D."/>
            <person name="Feldgarden M."/>
            <person name="Gevers D."/>
            <person name="Izard J."/>
            <person name="Baranova O.V."/>
            <person name="Blanton J.M."/>
            <person name="Wade W.G."/>
            <person name="Dewhirst F.E."/>
            <person name="Young S.K."/>
            <person name="Zeng Q."/>
            <person name="Gargeya S."/>
            <person name="Fitzgerald M."/>
            <person name="Haas B."/>
            <person name="Abouelleil A."/>
            <person name="Alvarado L."/>
            <person name="Arachchi H.M."/>
            <person name="Berlin A."/>
            <person name="Chapman S.B."/>
            <person name="Gearin G."/>
            <person name="Goldberg J."/>
            <person name="Griggs A."/>
            <person name="Gujja S."/>
            <person name="Hansen M."/>
            <person name="Heiman D."/>
            <person name="Howarth C."/>
            <person name="Larimer J."/>
            <person name="Lui A."/>
            <person name="MacDonald P.J.P."/>
            <person name="McCowen C."/>
            <person name="Montmayeur A."/>
            <person name="Murphy C."/>
            <person name="Neiman D."/>
            <person name="Pearson M."/>
            <person name="Priest M."/>
            <person name="Roberts A."/>
            <person name="Saif S."/>
            <person name="Shea T."/>
            <person name="Sisk P."/>
            <person name="Stolte C."/>
            <person name="Sykes S."/>
            <person name="Wortman J."/>
            <person name="Nusbaum C."/>
            <person name="Birren B."/>
        </authorList>
    </citation>
    <scope>NUCLEOTIDE SEQUENCE [LARGE SCALE GENOMIC DNA]</scope>
    <source>
        <strain evidence="2 3">F0438</strain>
    </source>
</reference>
<dbReference type="RefSeq" id="WP_006951896.1">
    <property type="nucleotide sequence ID" value="NZ_JH594521.1"/>
</dbReference>
<comment type="caution">
    <text evidence="2">The sequence shown here is derived from an EMBL/GenBank/DDBJ whole genome shotgun (WGS) entry which is preliminary data.</text>
</comment>
<dbReference type="STRING" id="883158.HMPREF9140_00799"/>
<sequence length="193" mass="21514">MNRKIQKSRPSIHPFRMIVALLATMSLTLMTACSGSDEKIDPNQVDQDAVLVPVVEEKKAMVEENEIDIEGSMTEAKGYYLVTIVPTIETLHAETIVITISESLNHKTVDLTKKQLTPSPRWTIVSNKMNTLKFTVSELMGTGICKNGLMRIDVDKPNKKFKLIIDYLHVKGSKLFGDGADHKLSVNFNGVIQ</sequence>
<dbReference type="PROSITE" id="PS51257">
    <property type="entry name" value="PROKAR_LIPOPROTEIN"/>
    <property type="match status" value="1"/>
</dbReference>
<feature type="signal peptide" evidence="1">
    <location>
        <begin position="1"/>
        <end position="31"/>
    </location>
</feature>
<keyword evidence="3" id="KW-1185">Reference proteome</keyword>
<evidence type="ECO:0000313" key="2">
    <source>
        <dbReference type="EMBL" id="EHO71858.1"/>
    </source>
</evidence>
<feature type="chain" id="PRO_5003552579" description="Lipocalin-like domain-containing protein" evidence="1">
    <location>
        <begin position="32"/>
        <end position="193"/>
    </location>
</feature>
<evidence type="ECO:0000256" key="1">
    <source>
        <dbReference type="SAM" id="SignalP"/>
    </source>
</evidence>
<evidence type="ECO:0008006" key="4">
    <source>
        <dbReference type="Google" id="ProtNLM"/>
    </source>
</evidence>
<dbReference type="HOGENOM" id="CLU_1407659_0_0_10"/>
<evidence type="ECO:0000313" key="3">
    <source>
        <dbReference type="Proteomes" id="UP000016023"/>
    </source>
</evidence>
<name>H1Q1L1_9BACT</name>
<accession>H1Q1L1</accession>
<dbReference type="Proteomes" id="UP000016023">
    <property type="component" value="Unassembled WGS sequence"/>
</dbReference>